<keyword evidence="3" id="KW-0804">Transcription</keyword>
<dbReference type="CDD" id="cd06170">
    <property type="entry name" value="LuxR_C_like"/>
    <property type="match status" value="1"/>
</dbReference>
<keyword evidence="8" id="KW-1185">Reference proteome</keyword>
<dbReference type="RefSeq" id="WP_379755107.1">
    <property type="nucleotide sequence ID" value="NZ_JBHSMR010000013.1"/>
</dbReference>
<evidence type="ECO:0000256" key="1">
    <source>
        <dbReference type="ARBA" id="ARBA00023015"/>
    </source>
</evidence>
<dbReference type="SMART" id="SM00421">
    <property type="entry name" value="HTH_LUXR"/>
    <property type="match status" value="1"/>
</dbReference>
<organism evidence="7 8">
    <name type="scientific">Massilia suwonensis</name>
    <dbReference type="NCBI Taxonomy" id="648895"/>
    <lineage>
        <taxon>Bacteria</taxon>
        <taxon>Pseudomonadati</taxon>
        <taxon>Pseudomonadota</taxon>
        <taxon>Betaproteobacteria</taxon>
        <taxon>Burkholderiales</taxon>
        <taxon>Oxalobacteraceae</taxon>
        <taxon>Telluria group</taxon>
        <taxon>Massilia</taxon>
    </lineage>
</organism>
<keyword evidence="2" id="KW-0238">DNA-binding</keyword>
<dbReference type="PANTHER" id="PTHR44688">
    <property type="entry name" value="DNA-BINDING TRANSCRIPTIONAL ACTIVATOR DEVR_DOSR"/>
    <property type="match status" value="1"/>
</dbReference>
<keyword evidence="4" id="KW-0597">Phosphoprotein</keyword>
<gene>
    <name evidence="7" type="ORF">ACFPQ5_11310</name>
</gene>
<dbReference type="PROSITE" id="PS50043">
    <property type="entry name" value="HTH_LUXR_2"/>
    <property type="match status" value="1"/>
</dbReference>
<name>A0ABW0MKL2_9BURK</name>
<dbReference type="InterPro" id="IPR001789">
    <property type="entry name" value="Sig_transdc_resp-reg_receiver"/>
</dbReference>
<reference evidence="8" key="1">
    <citation type="journal article" date="2019" name="Int. J. Syst. Evol. Microbiol.">
        <title>The Global Catalogue of Microorganisms (GCM) 10K type strain sequencing project: providing services to taxonomists for standard genome sequencing and annotation.</title>
        <authorList>
            <consortium name="The Broad Institute Genomics Platform"/>
            <consortium name="The Broad Institute Genome Sequencing Center for Infectious Disease"/>
            <person name="Wu L."/>
            <person name="Ma J."/>
        </authorList>
    </citation>
    <scope>NUCLEOTIDE SEQUENCE [LARGE SCALE GENOMIC DNA]</scope>
    <source>
        <strain evidence="8">CCUG 43111</strain>
    </source>
</reference>
<dbReference type="PANTHER" id="PTHR44688:SF16">
    <property type="entry name" value="DNA-BINDING TRANSCRIPTIONAL ACTIVATOR DEVR_DOSR"/>
    <property type="match status" value="1"/>
</dbReference>
<keyword evidence="1" id="KW-0805">Transcription regulation</keyword>
<protein>
    <submittedName>
        <fullName evidence="7">Response regulator transcription factor</fullName>
    </submittedName>
</protein>
<dbReference type="InterPro" id="IPR011006">
    <property type="entry name" value="CheY-like_superfamily"/>
</dbReference>
<feature type="modified residue" description="4-aspartylphosphate" evidence="4">
    <location>
        <position position="67"/>
    </location>
</feature>
<dbReference type="Proteomes" id="UP001596101">
    <property type="component" value="Unassembled WGS sequence"/>
</dbReference>
<comment type="caution">
    <text evidence="7">The sequence shown here is derived from an EMBL/GenBank/DDBJ whole genome shotgun (WGS) entry which is preliminary data.</text>
</comment>
<sequence length="220" mass="23795">MNVQQEGGRQAGRTMAPVVFVLDDDDGVRASVLNLLQAEGIEARGFSTGLDFVAQARLDAPSCLVCDIHMPEIGGLDVAAELARLGNELPIIFMTGFGSIPLSVRAMKAGAVEFLTKPVAPEALLQAVRDALALDAAGLAARRELAELRRRHASLTPREHETLRLVIGGLLNKQIADELGVSEIMAKTHKRKVMEKMAARSLPDLVRDAERLQVSKTRSR</sequence>
<evidence type="ECO:0000256" key="2">
    <source>
        <dbReference type="ARBA" id="ARBA00023125"/>
    </source>
</evidence>
<dbReference type="Pfam" id="PF00196">
    <property type="entry name" value="GerE"/>
    <property type="match status" value="1"/>
</dbReference>
<proteinExistence type="predicted"/>
<dbReference type="PROSITE" id="PS50110">
    <property type="entry name" value="RESPONSE_REGULATORY"/>
    <property type="match status" value="1"/>
</dbReference>
<accession>A0ABW0MKL2</accession>
<evidence type="ECO:0000259" key="5">
    <source>
        <dbReference type="PROSITE" id="PS50043"/>
    </source>
</evidence>
<evidence type="ECO:0000259" key="6">
    <source>
        <dbReference type="PROSITE" id="PS50110"/>
    </source>
</evidence>
<dbReference type="Gene3D" id="1.10.10.10">
    <property type="entry name" value="Winged helix-like DNA-binding domain superfamily/Winged helix DNA-binding domain"/>
    <property type="match status" value="1"/>
</dbReference>
<dbReference type="SUPFAM" id="SSF46894">
    <property type="entry name" value="C-terminal effector domain of the bipartite response regulators"/>
    <property type="match status" value="1"/>
</dbReference>
<evidence type="ECO:0000256" key="3">
    <source>
        <dbReference type="ARBA" id="ARBA00023163"/>
    </source>
</evidence>
<dbReference type="InterPro" id="IPR036388">
    <property type="entry name" value="WH-like_DNA-bd_sf"/>
</dbReference>
<dbReference type="SUPFAM" id="SSF52172">
    <property type="entry name" value="CheY-like"/>
    <property type="match status" value="1"/>
</dbReference>
<dbReference type="PRINTS" id="PR00038">
    <property type="entry name" value="HTHLUXR"/>
</dbReference>
<evidence type="ECO:0000313" key="7">
    <source>
        <dbReference type="EMBL" id="MFC5478783.1"/>
    </source>
</evidence>
<dbReference type="Gene3D" id="3.40.50.2300">
    <property type="match status" value="1"/>
</dbReference>
<evidence type="ECO:0000313" key="8">
    <source>
        <dbReference type="Proteomes" id="UP001596101"/>
    </source>
</evidence>
<dbReference type="InterPro" id="IPR016032">
    <property type="entry name" value="Sig_transdc_resp-reg_C-effctor"/>
</dbReference>
<dbReference type="SMART" id="SM00448">
    <property type="entry name" value="REC"/>
    <property type="match status" value="1"/>
</dbReference>
<dbReference type="EMBL" id="JBHSMR010000013">
    <property type="protein sequence ID" value="MFC5478783.1"/>
    <property type="molecule type" value="Genomic_DNA"/>
</dbReference>
<dbReference type="Pfam" id="PF00072">
    <property type="entry name" value="Response_reg"/>
    <property type="match status" value="1"/>
</dbReference>
<evidence type="ECO:0000256" key="4">
    <source>
        <dbReference type="PROSITE-ProRule" id="PRU00169"/>
    </source>
</evidence>
<dbReference type="InterPro" id="IPR000792">
    <property type="entry name" value="Tscrpt_reg_LuxR_C"/>
</dbReference>
<feature type="domain" description="HTH luxR-type" evidence="5">
    <location>
        <begin position="148"/>
        <end position="213"/>
    </location>
</feature>
<feature type="domain" description="Response regulatory" evidence="6">
    <location>
        <begin position="18"/>
        <end position="132"/>
    </location>
</feature>